<dbReference type="PANTHER" id="PTHR33223:SF6">
    <property type="entry name" value="CCHC-TYPE DOMAIN-CONTAINING PROTEIN"/>
    <property type="match status" value="1"/>
</dbReference>
<proteinExistence type="predicted"/>
<dbReference type="EnsemblMetazoa" id="G33316.1">
    <property type="protein sequence ID" value="G33316.1:cds"/>
    <property type="gene ID" value="G33316"/>
</dbReference>
<reference evidence="3" key="1">
    <citation type="submission" date="2022-08" db="UniProtKB">
        <authorList>
            <consortium name="EnsemblMetazoa"/>
        </authorList>
    </citation>
    <scope>IDENTIFICATION</scope>
    <source>
        <strain evidence="3">05x7-T-G4-1.051#20</strain>
    </source>
</reference>
<keyword evidence="4" id="KW-1185">Reference proteome</keyword>
<evidence type="ECO:0000313" key="3">
    <source>
        <dbReference type="EnsemblMetazoa" id="G33316.1:cds"/>
    </source>
</evidence>
<evidence type="ECO:0000259" key="2">
    <source>
        <dbReference type="Pfam" id="PF03732"/>
    </source>
</evidence>
<dbReference type="InterPro" id="IPR005162">
    <property type="entry name" value="Retrotrans_gag_dom"/>
</dbReference>
<dbReference type="AlphaFoldDB" id="A0A8W8MND2"/>
<feature type="domain" description="Retrotransposon gag" evidence="2">
    <location>
        <begin position="118"/>
        <end position="201"/>
    </location>
</feature>
<sequence length="529" mass="60051">MPTAANRKPVTRLQARTQLTFTEPSTVDPTQEQEQPASDIEDSDSEVTLRLPEPTFEQPSPINHPTATPARQSGMESFIKYYGTFDGSDDNAAYEFLIDLEHYAKAHKLKDEDVVLGFPTLLRGNAKRWFIHSEIDKTNIKTITDAFKSRFLNPSKCSTTTLFQQKQRVGENVQDYITSMRATAARLGTPDRQVLEAIMDGFLPEIREKVIMKDPRTLEDLESAAVLSETARSNPAFRTDSSNTCQAGNSKSELQTLVQAMSELIKTQNYSIQAIQSQGVRNFNQMTSLQHVTSARVLLKARNGRGVCQLINHTNIPIHLHHKQIVGNMFNLVLFYLWLTVTVTEADQGVNRINYGVIFEQHGKFTPIQNWKHTFYLPLPNLIVQGKPNTNITNPQFAKSVNTIYDIHLDSLKRIATSISNIKQLLPEHGAPKPSRRKRSFLPFFGELSKTLFGTATVDDVNNLKRSIQRIQRQNNLMTTAFEHQMEHFSSFLTSADQRLNNAFEAVELTHPQKRLFVVHMHVILHLQI</sequence>
<feature type="region of interest" description="Disordered" evidence="1">
    <location>
        <begin position="1"/>
        <end position="47"/>
    </location>
</feature>
<feature type="compositionally biased region" description="Polar residues" evidence="1">
    <location>
        <begin position="14"/>
        <end position="36"/>
    </location>
</feature>
<dbReference type="Proteomes" id="UP000005408">
    <property type="component" value="Unassembled WGS sequence"/>
</dbReference>
<accession>A0A8W8MND2</accession>
<evidence type="ECO:0000313" key="4">
    <source>
        <dbReference type="Proteomes" id="UP000005408"/>
    </source>
</evidence>
<protein>
    <recommendedName>
        <fullName evidence="2">Retrotransposon gag domain-containing protein</fullName>
    </recommendedName>
</protein>
<organism evidence="3 4">
    <name type="scientific">Magallana gigas</name>
    <name type="common">Pacific oyster</name>
    <name type="synonym">Crassostrea gigas</name>
    <dbReference type="NCBI Taxonomy" id="29159"/>
    <lineage>
        <taxon>Eukaryota</taxon>
        <taxon>Metazoa</taxon>
        <taxon>Spiralia</taxon>
        <taxon>Lophotrochozoa</taxon>
        <taxon>Mollusca</taxon>
        <taxon>Bivalvia</taxon>
        <taxon>Autobranchia</taxon>
        <taxon>Pteriomorphia</taxon>
        <taxon>Ostreida</taxon>
        <taxon>Ostreoidea</taxon>
        <taxon>Ostreidae</taxon>
        <taxon>Magallana</taxon>
    </lineage>
</organism>
<dbReference type="Pfam" id="PF03732">
    <property type="entry name" value="Retrotrans_gag"/>
    <property type="match status" value="1"/>
</dbReference>
<name>A0A8W8MND2_MAGGI</name>
<evidence type="ECO:0000256" key="1">
    <source>
        <dbReference type="SAM" id="MobiDB-lite"/>
    </source>
</evidence>
<dbReference type="PANTHER" id="PTHR33223">
    <property type="entry name" value="CCHC-TYPE DOMAIN-CONTAINING PROTEIN"/>
    <property type="match status" value="1"/>
</dbReference>